<evidence type="ECO:0000256" key="6">
    <source>
        <dbReference type="ARBA" id="ARBA00023242"/>
    </source>
</evidence>
<name>A0A8H4RJ41_9HELO</name>
<keyword evidence="1" id="KW-0479">Metal-binding</keyword>
<keyword evidence="5" id="KW-0804">Transcription</keyword>
<evidence type="ECO:0000256" key="2">
    <source>
        <dbReference type="ARBA" id="ARBA00022833"/>
    </source>
</evidence>
<dbReference type="PANTHER" id="PTHR31313:SF78">
    <property type="entry name" value="TRANSCRIPTION FACTOR DOMAIN-CONTAINING PROTEIN"/>
    <property type="match status" value="1"/>
</dbReference>
<evidence type="ECO:0000256" key="3">
    <source>
        <dbReference type="ARBA" id="ARBA00023015"/>
    </source>
</evidence>
<keyword evidence="2" id="KW-0862">Zinc</keyword>
<comment type="caution">
    <text evidence="8">The sequence shown here is derived from an EMBL/GenBank/DDBJ whole genome shotgun (WGS) entry which is preliminary data.</text>
</comment>
<dbReference type="Pfam" id="PF04082">
    <property type="entry name" value="Fungal_trans"/>
    <property type="match status" value="1"/>
</dbReference>
<organism evidence="8 9">
    <name type="scientific">Cudoniella acicularis</name>
    <dbReference type="NCBI Taxonomy" id="354080"/>
    <lineage>
        <taxon>Eukaryota</taxon>
        <taxon>Fungi</taxon>
        <taxon>Dikarya</taxon>
        <taxon>Ascomycota</taxon>
        <taxon>Pezizomycotina</taxon>
        <taxon>Leotiomycetes</taxon>
        <taxon>Helotiales</taxon>
        <taxon>Tricladiaceae</taxon>
        <taxon>Cudoniella</taxon>
    </lineage>
</organism>
<proteinExistence type="predicted"/>
<evidence type="ECO:0000313" key="9">
    <source>
        <dbReference type="Proteomes" id="UP000566819"/>
    </source>
</evidence>
<gene>
    <name evidence="8" type="ORF">G7Y89_g7143</name>
</gene>
<sequence>MRCLTAPSLTFAEIIHVYLKEGIPYHEGENKNPIVRTILSTPIITSIVQGTTSIENLPTMQLLSALAIGILAITSVVADCNHNNCLHAFTTTTIYVLNPARRDHVFGNALDARQALVIPTAIPEYVFACTNAVAYSSACYCVGAVPVTTYAPTPISYTTVSAILSDIVTATAQLVLPTPGLNIFTDSNCETADNPKQIYIQPSSCYEDFDDNSATFHSFKDGICGSAASGCILNVYNDGTCGNTPYKALSVGSITGSDPIYPREHRDRIFDHGEIGVAGGPVADRSQAGIFGEPEKTSKNPRSNAKTNIIRRASDGVSLKRSVCGDTIFLMLWDPAVLLIPVTNHGFNPIPNPTFFPPSTSGSIRKICESISVQLILFVLPARLVVLGTNVDPYPKARVAGLQALQLEEDQGPATEKSQDVVLVKRGTRNAPMECRREGEFLFPGRVPTRGSGNRQQICLRTYHHRRIGQGQSYEPSADISREDTARSLLAISTQHNADFVPVNQPRSNVVGQPPARTRLTIAPEVSKRLFQTYFDSIHPMWPLLYKPLYTSLDYTYPSPGIPAPLVMAIFAIASCVDRAQYSGPNVANGSQASLSYPKPKVFFEEALNLLEQGGSAKDVRQPVTALKPSIATCQVLVILALQQHGVAEYQRAAMLCGLASAMAIELHLHRVFEADDPTEREIRSRLWWNLYILEKMLSGEMGRPIVLRYEETDCTWPQISESDEFDLMPLNSHNQKSPASTRNIKMRTMSALHTTISLSIIMERIYRQIYGLSARKAIREDQAAGDRTRMKLWNQLQEWERDMDASALKLDMSDELTSVPAAITNYVIMWTGTIMLHRPFIARWRKDLKFSEPSSDPFQICLDAATQICTVLEKYLERLPGGPCDMVFSIFIAASILLHHSKQADAGAAAETRHRLKLCIHWLSVLGKSWKSAGARHQLLNDLFDLPRALQEPNSQETGLVPQANMGQTSLQQKPVDNAASNGAINIVQSAPLPPEDWSFLRDFGDSTDQFFAWDVELRDLLDGQYGEKPAFI</sequence>
<keyword evidence="9" id="KW-1185">Reference proteome</keyword>
<protein>
    <recommendedName>
        <fullName evidence="7">Xylanolytic transcriptional activator regulatory domain-containing protein</fullName>
    </recommendedName>
</protein>
<keyword evidence="4" id="KW-0238">DNA-binding</keyword>
<dbReference type="Proteomes" id="UP000566819">
    <property type="component" value="Unassembled WGS sequence"/>
</dbReference>
<evidence type="ECO:0000256" key="1">
    <source>
        <dbReference type="ARBA" id="ARBA00022723"/>
    </source>
</evidence>
<evidence type="ECO:0000259" key="7">
    <source>
        <dbReference type="SMART" id="SM00906"/>
    </source>
</evidence>
<dbReference type="GO" id="GO:0006351">
    <property type="term" value="P:DNA-templated transcription"/>
    <property type="evidence" value="ECO:0007669"/>
    <property type="project" value="InterPro"/>
</dbReference>
<evidence type="ECO:0000256" key="5">
    <source>
        <dbReference type="ARBA" id="ARBA00023163"/>
    </source>
</evidence>
<evidence type="ECO:0000313" key="8">
    <source>
        <dbReference type="EMBL" id="KAF4630992.1"/>
    </source>
</evidence>
<reference evidence="8 9" key="1">
    <citation type="submission" date="2020-03" db="EMBL/GenBank/DDBJ databases">
        <title>Draft Genome Sequence of Cudoniella acicularis.</title>
        <authorList>
            <person name="Buettner E."/>
            <person name="Kellner H."/>
        </authorList>
    </citation>
    <scope>NUCLEOTIDE SEQUENCE [LARGE SCALE GENOMIC DNA]</scope>
    <source>
        <strain evidence="8 9">DSM 108380</strain>
    </source>
</reference>
<dbReference type="CDD" id="cd12148">
    <property type="entry name" value="fungal_TF_MHR"/>
    <property type="match status" value="1"/>
</dbReference>
<dbReference type="EMBL" id="JAAMPI010000489">
    <property type="protein sequence ID" value="KAF4630992.1"/>
    <property type="molecule type" value="Genomic_DNA"/>
</dbReference>
<dbReference type="OrthoDB" id="4161332at2759"/>
<dbReference type="InterPro" id="IPR051615">
    <property type="entry name" value="Transcr_Regulatory_Elem"/>
</dbReference>
<dbReference type="SMART" id="SM00906">
    <property type="entry name" value="Fungal_trans"/>
    <property type="match status" value="1"/>
</dbReference>
<keyword evidence="6" id="KW-0539">Nucleus</keyword>
<keyword evidence="3" id="KW-0805">Transcription regulation</keyword>
<dbReference type="PANTHER" id="PTHR31313">
    <property type="entry name" value="TY1 ENHANCER ACTIVATOR"/>
    <property type="match status" value="1"/>
</dbReference>
<dbReference type="InterPro" id="IPR007219">
    <property type="entry name" value="XnlR_reg_dom"/>
</dbReference>
<accession>A0A8H4RJ41</accession>
<evidence type="ECO:0000256" key="4">
    <source>
        <dbReference type="ARBA" id="ARBA00023125"/>
    </source>
</evidence>
<dbReference type="GO" id="GO:0008270">
    <property type="term" value="F:zinc ion binding"/>
    <property type="evidence" value="ECO:0007669"/>
    <property type="project" value="InterPro"/>
</dbReference>
<dbReference type="AlphaFoldDB" id="A0A8H4RJ41"/>
<dbReference type="GO" id="GO:0003677">
    <property type="term" value="F:DNA binding"/>
    <property type="evidence" value="ECO:0007669"/>
    <property type="project" value="UniProtKB-KW"/>
</dbReference>
<feature type="domain" description="Xylanolytic transcriptional activator regulatory" evidence="7">
    <location>
        <begin position="653"/>
        <end position="724"/>
    </location>
</feature>